<dbReference type="EMBL" id="KQ086035">
    <property type="protein sequence ID" value="KLO10118.1"/>
    <property type="molecule type" value="Genomic_DNA"/>
</dbReference>
<feature type="region of interest" description="Disordered" evidence="1">
    <location>
        <begin position="334"/>
        <end position="456"/>
    </location>
</feature>
<accession>A0A0H2RL04</accession>
<dbReference type="Proteomes" id="UP000053477">
    <property type="component" value="Unassembled WGS sequence"/>
</dbReference>
<feature type="compositionally biased region" description="Polar residues" evidence="1">
    <location>
        <begin position="406"/>
        <end position="415"/>
    </location>
</feature>
<dbReference type="Gene3D" id="3.40.50.1820">
    <property type="entry name" value="alpha/beta hydrolase"/>
    <property type="match status" value="1"/>
</dbReference>
<feature type="compositionally biased region" description="Low complexity" evidence="1">
    <location>
        <begin position="430"/>
        <end position="441"/>
    </location>
</feature>
<feature type="compositionally biased region" description="Polar residues" evidence="1">
    <location>
        <begin position="1"/>
        <end position="21"/>
    </location>
</feature>
<feature type="compositionally biased region" description="Basic and acidic residues" evidence="1">
    <location>
        <begin position="419"/>
        <end position="429"/>
    </location>
</feature>
<dbReference type="InParanoid" id="A0A0H2RL04"/>
<feature type="compositionally biased region" description="Low complexity" evidence="1">
    <location>
        <begin position="266"/>
        <end position="276"/>
    </location>
</feature>
<feature type="compositionally biased region" description="Polar residues" evidence="1">
    <location>
        <begin position="1068"/>
        <end position="1099"/>
    </location>
</feature>
<organism evidence="2 3">
    <name type="scientific">Schizopora paradoxa</name>
    <dbReference type="NCBI Taxonomy" id="27342"/>
    <lineage>
        <taxon>Eukaryota</taxon>
        <taxon>Fungi</taxon>
        <taxon>Dikarya</taxon>
        <taxon>Basidiomycota</taxon>
        <taxon>Agaricomycotina</taxon>
        <taxon>Agaricomycetes</taxon>
        <taxon>Hymenochaetales</taxon>
        <taxon>Schizoporaceae</taxon>
        <taxon>Schizopora</taxon>
    </lineage>
</organism>
<feature type="compositionally biased region" description="Low complexity" evidence="1">
    <location>
        <begin position="337"/>
        <end position="348"/>
    </location>
</feature>
<dbReference type="InterPro" id="IPR050471">
    <property type="entry name" value="AB_hydrolase"/>
</dbReference>
<protein>
    <submittedName>
        <fullName evidence="2">Alpha/beta-hydrolase</fullName>
    </submittedName>
</protein>
<proteinExistence type="predicted"/>
<feature type="compositionally biased region" description="Low complexity" evidence="1">
    <location>
        <begin position="986"/>
        <end position="1001"/>
    </location>
</feature>
<feature type="compositionally biased region" description="Low complexity" evidence="1">
    <location>
        <begin position="195"/>
        <end position="218"/>
    </location>
</feature>
<feature type="compositionally biased region" description="Polar residues" evidence="1">
    <location>
        <begin position="953"/>
        <end position="963"/>
    </location>
</feature>
<feature type="compositionally biased region" description="Polar residues" evidence="1">
    <location>
        <begin position="50"/>
        <end position="65"/>
    </location>
</feature>
<dbReference type="STRING" id="27342.A0A0H2RL04"/>
<feature type="compositionally biased region" description="Basic residues" evidence="1">
    <location>
        <begin position="237"/>
        <end position="246"/>
    </location>
</feature>
<keyword evidence="3" id="KW-1185">Reference proteome</keyword>
<dbReference type="InterPro" id="IPR029058">
    <property type="entry name" value="AB_hydrolase_fold"/>
</dbReference>
<feature type="compositionally biased region" description="Polar residues" evidence="1">
    <location>
        <begin position="905"/>
        <end position="914"/>
    </location>
</feature>
<name>A0A0H2RL04_9AGAM</name>
<feature type="region of interest" description="Disordered" evidence="1">
    <location>
        <begin position="1"/>
        <end position="287"/>
    </location>
</feature>
<dbReference type="AlphaFoldDB" id="A0A0H2RL04"/>
<evidence type="ECO:0000313" key="3">
    <source>
        <dbReference type="Proteomes" id="UP000053477"/>
    </source>
</evidence>
<feature type="compositionally biased region" description="Low complexity" evidence="1">
    <location>
        <begin position="494"/>
        <end position="508"/>
    </location>
</feature>
<feature type="compositionally biased region" description="Polar residues" evidence="1">
    <location>
        <begin position="1002"/>
        <end position="1014"/>
    </location>
</feature>
<reference evidence="2 3" key="1">
    <citation type="submission" date="2015-04" db="EMBL/GenBank/DDBJ databases">
        <title>Complete genome sequence of Schizopora paradoxa KUC8140, a cosmopolitan wood degrader in East Asia.</title>
        <authorList>
            <consortium name="DOE Joint Genome Institute"/>
            <person name="Min B."/>
            <person name="Park H."/>
            <person name="Jang Y."/>
            <person name="Kim J.-J."/>
            <person name="Kim K.H."/>
            <person name="Pangilinan J."/>
            <person name="Lipzen A."/>
            <person name="Riley R."/>
            <person name="Grigoriev I.V."/>
            <person name="Spatafora J.W."/>
            <person name="Choi I.-G."/>
        </authorList>
    </citation>
    <scope>NUCLEOTIDE SEQUENCE [LARGE SCALE GENOMIC DNA]</scope>
    <source>
        <strain evidence="2 3">KUC8140</strain>
    </source>
</reference>
<evidence type="ECO:0000313" key="2">
    <source>
        <dbReference type="EMBL" id="KLO10118.1"/>
    </source>
</evidence>
<feature type="compositionally biased region" description="Basic and acidic residues" evidence="1">
    <location>
        <begin position="1052"/>
        <end position="1064"/>
    </location>
</feature>
<feature type="region of interest" description="Disordered" evidence="1">
    <location>
        <begin position="885"/>
        <end position="1108"/>
    </location>
</feature>
<feature type="region of interest" description="Disordered" evidence="1">
    <location>
        <begin position="488"/>
        <end position="657"/>
    </location>
</feature>
<dbReference type="GO" id="GO:0016787">
    <property type="term" value="F:hydrolase activity"/>
    <property type="evidence" value="ECO:0007669"/>
    <property type="project" value="UniProtKB-KW"/>
</dbReference>
<dbReference type="PANTHER" id="PTHR43433:SF10">
    <property type="entry name" value="AB HYDROLASE-1 DOMAIN-CONTAINING PROTEIN"/>
    <property type="match status" value="1"/>
</dbReference>
<feature type="compositionally biased region" description="Acidic residues" evidence="1">
    <location>
        <begin position="888"/>
        <end position="898"/>
    </location>
</feature>
<keyword evidence="2" id="KW-0378">Hydrolase</keyword>
<dbReference type="SUPFAM" id="SSF53474">
    <property type="entry name" value="alpha/beta-Hydrolases"/>
    <property type="match status" value="1"/>
</dbReference>
<feature type="compositionally biased region" description="Basic and acidic residues" evidence="1">
    <location>
        <begin position="120"/>
        <end position="132"/>
    </location>
</feature>
<feature type="compositionally biased region" description="Gly residues" evidence="1">
    <location>
        <begin position="86"/>
        <end position="107"/>
    </location>
</feature>
<sequence>MASPWSMMNSKRTLRTSSSLANIGIGGSASAQRGSHRRTDSKQHRRKGSESSLAMQFLSSYSQGATAEKLSTDTQIPSAWSNDASGSGGHGNDAGSSMGGGGAGGGTSKKAKRRSYFECYPERNSPRLRDDSAATTLAAKAAAAAARALDEEEGSDSMGRSTIRAGASGVEKDSSVLDIDYEDRSNTNIAFPSMPRQRYQPSRDSSRPSSTASSEFRSVSAGKERKSKQSYSSHSSSSRRTHHTHTPHSLVPHDQDDLPGLRFSYSSSTQTQAETPPQTPVDRSSNSLDVGFNDIRVVVAAPIAGVEAMDALVDGMDGSDDDDLYKKLSFLSQGLGSSAPKKPSKAPAVKNHHPLYAPPLPTPPPGIKLGGALPRTSPSSDDEDDESFINRSGKGPYSSQPRRKPSSQAISNYHSPSGKRGDGGQDSRRLSISSTTTSMLSNDLEDTTPTAVNPSIDEIIRKHTSLSSEEKEKAVVPSISEIIRKNSSALAQISDRPGSRSGSAPSSSVGHSTARVHSPIEESEPEPLSKQEEAEILARSSMDSVEAEVQESLRNLKTKDSTLTERPIYRAPGSSSSNTSSSAHRRDYGSVRDSRDFTSEPSHSRYSYRPSGARSAGAGGGCNSSIRSGSSGVPPSPFSDPEFHHLSAPAKKGQDGQKEMIANYLRSTRITTLLKLTRRPHASPENSLTVSVSDLGNPNGYPLVVFLGLGCVRYVMGLYDEMAECLGLRLITIDRWGIGRTGTPHPSATRGVAEWATVVEEVLDRLNVDCCSVMAHSAGAPYALSFANKYPDRIVGDVCLLAPWVMGGGGNGYKWLKYVPNGLLKTAQAAEWKIQAWMIGKPPKITYEGIGYNVRAPLSSADFNKKGSSSGQNERFGRLLRSRSEAYPEPEDDWDDAFPGDVKNRVTSDTTPYNYNRAPPRSSATFSDYDDLEDFGGRFESRSTLPRQRKDSNAVSVNSQNGRNLPMGRMGNKKKPSKGFLRLWKNTSNTESPKSPSSSSNGHQDQNSKQTSVASKKLRTLKSIGSLRTKPSTVTVKERPKTSGKSPVLPEHTFDTGIRLEDLPHVSGTASPDLTASLTRRGSSTYSVDSPLSSATPTGLNRRAGGRRSISFTATTGSYTVVPSPPPSAFPGGARFLSASKKPGESYQVALGNALIAASHAESSKGTHTDLLQILNHDQRPWGFSYARYPHKVRVWYGDKDERIAENAVRWMEENMGSGRCTVKVVKGADHGLMYRSNVVVDVLEQIRGYWRDGERNSSTNFHVKRWTDGSSVYLYSDDK</sequence>
<dbReference type="OrthoDB" id="435520at2759"/>
<feature type="compositionally biased region" description="Low complexity" evidence="1">
    <location>
        <begin position="133"/>
        <end position="147"/>
    </location>
</feature>
<feature type="compositionally biased region" description="Polar residues" evidence="1">
    <location>
        <begin position="72"/>
        <end position="85"/>
    </location>
</feature>
<evidence type="ECO:0000256" key="1">
    <source>
        <dbReference type="SAM" id="MobiDB-lite"/>
    </source>
</evidence>
<gene>
    <name evidence="2" type="ORF">SCHPADRAFT_943092</name>
</gene>
<feature type="compositionally biased region" description="Basic and acidic residues" evidence="1">
    <location>
        <begin position="584"/>
        <end position="598"/>
    </location>
</feature>
<feature type="compositionally biased region" description="Pro residues" evidence="1">
    <location>
        <begin position="356"/>
        <end position="366"/>
    </location>
</feature>
<feature type="compositionally biased region" description="Low complexity" evidence="1">
    <location>
        <begin position="623"/>
        <end position="633"/>
    </location>
</feature>
<dbReference type="PANTHER" id="PTHR43433">
    <property type="entry name" value="HYDROLASE, ALPHA/BETA FOLD FAMILY PROTEIN"/>
    <property type="match status" value="1"/>
</dbReference>